<organism evidence="2 3">
    <name type="scientific">Olea europaea subsp. europaea</name>
    <dbReference type="NCBI Taxonomy" id="158383"/>
    <lineage>
        <taxon>Eukaryota</taxon>
        <taxon>Viridiplantae</taxon>
        <taxon>Streptophyta</taxon>
        <taxon>Embryophyta</taxon>
        <taxon>Tracheophyta</taxon>
        <taxon>Spermatophyta</taxon>
        <taxon>Magnoliopsida</taxon>
        <taxon>eudicotyledons</taxon>
        <taxon>Gunneridae</taxon>
        <taxon>Pentapetalae</taxon>
        <taxon>asterids</taxon>
        <taxon>lamiids</taxon>
        <taxon>Lamiales</taxon>
        <taxon>Oleaceae</taxon>
        <taxon>Oleeae</taxon>
        <taxon>Olea</taxon>
    </lineage>
</organism>
<proteinExistence type="predicted"/>
<dbReference type="PANTHER" id="PTHR12956">
    <property type="entry name" value="ALKALINE CERAMIDASE-RELATED"/>
    <property type="match status" value="1"/>
</dbReference>
<protein>
    <submittedName>
        <fullName evidence="2">Uncharacterized protein LOC111380393</fullName>
    </submittedName>
</protein>
<evidence type="ECO:0000259" key="1">
    <source>
        <dbReference type="Pfam" id="PF04765"/>
    </source>
</evidence>
<dbReference type="Pfam" id="PF04765">
    <property type="entry name" value="TOD1_MUCI70"/>
    <property type="match status" value="2"/>
</dbReference>
<feature type="domain" description="TOD1/MUCI70 glycosyltransferase-like" evidence="1">
    <location>
        <begin position="194"/>
        <end position="281"/>
    </location>
</feature>
<evidence type="ECO:0000313" key="3">
    <source>
        <dbReference type="Proteomes" id="UP000594638"/>
    </source>
</evidence>
<dbReference type="OrthoDB" id="1905162at2759"/>
<sequence length="286" mass="31417">MMNKVTVCHENTGWHTSLSHASDSSVSFGAATSLKNLCKDFAFPPPPPGDRRRIGHAAIAYMPRNSSASPVLHHLTYISEENPIRTERPGGSEFGGYPSLEQRNDSFDIKESMTVHCGFVKGCRPVCHENTGWHTSLSHASDSSVSFGAATSLKNLCKDFAFPPPPPGDRRRIGHAAIAYMPRNSSASPVLHHLTYISEENPIRTERPGGSEFGGYPSLEQRNDSFDIKESMTVHCGFVKGCRPGDCAGFDLDVADLRELEQFHEVIVASAIFGNYDLISTAEEYW</sequence>
<dbReference type="InterPro" id="IPR048354">
    <property type="entry name" value="TOD1_MUCI70_glycTrfase_dom"/>
</dbReference>
<dbReference type="InterPro" id="IPR006852">
    <property type="entry name" value="TOD1_MUCI70"/>
</dbReference>
<name>A0A8S0TUW3_OLEEU</name>
<dbReference type="AlphaFoldDB" id="A0A8S0TUW3"/>
<comment type="caution">
    <text evidence="2">The sequence shown here is derived from an EMBL/GenBank/DDBJ whole genome shotgun (WGS) entry which is preliminary data.</text>
</comment>
<gene>
    <name evidence="2" type="ORF">OLEA9_A038233</name>
</gene>
<dbReference type="EMBL" id="CACTIH010007327">
    <property type="protein sequence ID" value="CAA3009832.1"/>
    <property type="molecule type" value="Genomic_DNA"/>
</dbReference>
<accession>A0A8S0TUW3</accession>
<evidence type="ECO:0000313" key="2">
    <source>
        <dbReference type="EMBL" id="CAA3009832.1"/>
    </source>
</evidence>
<dbReference type="Gramene" id="OE9A038233T1">
    <property type="protein sequence ID" value="OE9A038233C1"/>
    <property type="gene ID" value="OE9A038233"/>
</dbReference>
<dbReference type="PANTHER" id="PTHR12956:SF61">
    <property type="entry name" value="TRNA (MET) CYTIDINE ACETYLTRANSFERASE-RELATED"/>
    <property type="match status" value="1"/>
</dbReference>
<keyword evidence="3" id="KW-1185">Reference proteome</keyword>
<reference evidence="2 3" key="1">
    <citation type="submission" date="2019-12" db="EMBL/GenBank/DDBJ databases">
        <authorList>
            <person name="Alioto T."/>
            <person name="Alioto T."/>
            <person name="Gomez Garrido J."/>
        </authorList>
    </citation>
    <scope>NUCLEOTIDE SEQUENCE [LARGE SCALE GENOMIC DNA]</scope>
</reference>
<dbReference type="Proteomes" id="UP000594638">
    <property type="component" value="Unassembled WGS sequence"/>
</dbReference>
<feature type="domain" description="TOD1/MUCI70 glycosyltransferase-like" evidence="1">
    <location>
        <begin position="75"/>
        <end position="135"/>
    </location>
</feature>